<evidence type="ECO:0000313" key="1">
    <source>
        <dbReference type="EMBL" id="GBE82487.1"/>
    </source>
</evidence>
<dbReference type="Proteomes" id="UP000287166">
    <property type="component" value="Unassembled WGS sequence"/>
</dbReference>
<dbReference type="AlphaFoldDB" id="A0A401GJZ0"/>
<dbReference type="OrthoDB" id="10255285at2759"/>
<proteinExistence type="predicted"/>
<name>A0A401GJZ0_9APHY</name>
<dbReference type="GeneID" id="38779404"/>
<keyword evidence="2" id="KW-1185">Reference proteome</keyword>
<accession>A0A401GJZ0</accession>
<dbReference type="InterPro" id="IPR016123">
    <property type="entry name" value="Mog1/PsbP_a/b/a-sand"/>
</dbReference>
<reference evidence="1 2" key="1">
    <citation type="journal article" date="2018" name="Sci. Rep.">
        <title>Genome sequence of the cauliflower mushroom Sparassis crispa (Hanabiratake) and its association with beneficial usage.</title>
        <authorList>
            <person name="Kiyama R."/>
            <person name="Furutani Y."/>
            <person name="Kawaguchi K."/>
            <person name="Nakanishi T."/>
        </authorList>
    </citation>
    <scope>NUCLEOTIDE SEQUENCE [LARGE SCALE GENOMIC DNA]</scope>
</reference>
<dbReference type="SUPFAM" id="SSF55724">
    <property type="entry name" value="Mog1p/PsbP-like"/>
    <property type="match status" value="1"/>
</dbReference>
<dbReference type="InParanoid" id="A0A401GJZ0"/>
<dbReference type="EMBL" id="BFAD01000004">
    <property type="protein sequence ID" value="GBE82487.1"/>
    <property type="molecule type" value="Genomic_DNA"/>
</dbReference>
<sequence>MPPGELVHFDALAYDNSSEKDEILQVEQLSQDTSHQMPAPVVLSGTQAVPKFNSTAPDRIRVLLAVYRVQSHNLDLVMTMNVPTETHDGGAVNSADWANAQDVFLVAARSLKIIDYGLFA</sequence>
<organism evidence="1 2">
    <name type="scientific">Sparassis crispa</name>
    <dbReference type="NCBI Taxonomy" id="139825"/>
    <lineage>
        <taxon>Eukaryota</taxon>
        <taxon>Fungi</taxon>
        <taxon>Dikarya</taxon>
        <taxon>Basidiomycota</taxon>
        <taxon>Agaricomycotina</taxon>
        <taxon>Agaricomycetes</taxon>
        <taxon>Polyporales</taxon>
        <taxon>Sparassidaceae</taxon>
        <taxon>Sparassis</taxon>
    </lineage>
</organism>
<dbReference type="Gene3D" id="3.40.1000.10">
    <property type="entry name" value="Mog1/PsbP, alpha/beta/alpha sandwich"/>
    <property type="match status" value="1"/>
</dbReference>
<protein>
    <submittedName>
        <fullName evidence="1">Mog1p/PsbP-like protein</fullName>
    </submittedName>
</protein>
<evidence type="ECO:0000313" key="2">
    <source>
        <dbReference type="Proteomes" id="UP000287166"/>
    </source>
</evidence>
<dbReference type="STRING" id="139825.A0A401GJZ0"/>
<dbReference type="RefSeq" id="XP_027613400.1">
    <property type="nucleotide sequence ID" value="XM_027757599.1"/>
</dbReference>
<dbReference type="Pfam" id="PF04603">
    <property type="entry name" value="Mog1"/>
    <property type="match status" value="1"/>
</dbReference>
<comment type="caution">
    <text evidence="1">The sequence shown here is derived from an EMBL/GenBank/DDBJ whole genome shotgun (WGS) entry which is preliminary data.</text>
</comment>
<dbReference type="InterPro" id="IPR007681">
    <property type="entry name" value="Mog1"/>
</dbReference>
<gene>
    <name evidence="1" type="ORF">SCP_0408710</name>
</gene>